<dbReference type="AlphaFoldDB" id="A0A1I1QPW7"/>
<evidence type="ECO:0000313" key="6">
    <source>
        <dbReference type="Proteomes" id="UP000199263"/>
    </source>
</evidence>
<organism evidence="5 6">
    <name type="scientific">Clostridium uliginosum</name>
    <dbReference type="NCBI Taxonomy" id="119641"/>
    <lineage>
        <taxon>Bacteria</taxon>
        <taxon>Bacillati</taxon>
        <taxon>Bacillota</taxon>
        <taxon>Clostridia</taxon>
        <taxon>Eubacteriales</taxon>
        <taxon>Clostridiaceae</taxon>
        <taxon>Clostridium</taxon>
    </lineage>
</organism>
<dbReference type="SUPFAM" id="SSF46785">
    <property type="entry name" value="Winged helix' DNA-binding domain"/>
    <property type="match status" value="1"/>
</dbReference>
<keyword evidence="6" id="KW-1185">Reference proteome</keyword>
<evidence type="ECO:0000313" key="5">
    <source>
        <dbReference type="EMBL" id="SFD24166.1"/>
    </source>
</evidence>
<evidence type="ECO:0000256" key="1">
    <source>
        <dbReference type="ARBA" id="ARBA00011046"/>
    </source>
</evidence>
<evidence type="ECO:0000256" key="2">
    <source>
        <dbReference type="ARBA" id="ARBA00023015"/>
    </source>
</evidence>
<evidence type="ECO:0000256" key="4">
    <source>
        <dbReference type="ARBA" id="ARBA00023163"/>
    </source>
</evidence>
<dbReference type="InterPro" id="IPR036390">
    <property type="entry name" value="WH_DNA-bd_sf"/>
</dbReference>
<dbReference type="Gene3D" id="1.10.10.10">
    <property type="entry name" value="Winged helix-like DNA-binding domain superfamily/Winged helix DNA-binding domain"/>
    <property type="match status" value="1"/>
</dbReference>
<dbReference type="RefSeq" id="WP_090093309.1">
    <property type="nucleotide sequence ID" value="NZ_FOMG01000026.1"/>
</dbReference>
<dbReference type="PIRSF" id="PIRSF019455">
    <property type="entry name" value="CopR_AtkY"/>
    <property type="match status" value="1"/>
</dbReference>
<sequence length="127" mass="14998">MNKIPKISDSEWEVMKIVWDRASVTSKDIVKELKLSMNWKETTIYTLIKRLVDKNIIGIKKDSSPNICYPLVSQKECRMEERMSFIKKVYNGSLNLMLANLIEEQELTDEDIEDLKCILEKRSNKRR</sequence>
<dbReference type="EMBL" id="FOMG01000026">
    <property type="protein sequence ID" value="SFD24166.1"/>
    <property type="molecule type" value="Genomic_DNA"/>
</dbReference>
<dbReference type="InterPro" id="IPR005650">
    <property type="entry name" value="BlaI_family"/>
</dbReference>
<keyword evidence="4" id="KW-0804">Transcription</keyword>
<dbReference type="GO" id="GO:0003677">
    <property type="term" value="F:DNA binding"/>
    <property type="evidence" value="ECO:0007669"/>
    <property type="project" value="UniProtKB-KW"/>
</dbReference>
<dbReference type="Gene3D" id="1.10.4040.10">
    <property type="entry name" value="Penicillinase repressor domain"/>
    <property type="match status" value="1"/>
</dbReference>
<dbReference type="STRING" id="119641.SAMN05421842_12639"/>
<gene>
    <name evidence="5" type="ORF">SAMN05421842_12639</name>
</gene>
<reference evidence="5 6" key="1">
    <citation type="submission" date="2016-10" db="EMBL/GenBank/DDBJ databases">
        <authorList>
            <person name="de Groot N.N."/>
        </authorList>
    </citation>
    <scope>NUCLEOTIDE SEQUENCE [LARGE SCALE GENOMIC DNA]</scope>
    <source>
        <strain evidence="5 6">DSM 12992</strain>
    </source>
</reference>
<dbReference type="Pfam" id="PF03965">
    <property type="entry name" value="Penicillinase_R"/>
    <property type="match status" value="1"/>
</dbReference>
<dbReference type="OrthoDB" id="9795583at2"/>
<dbReference type="Proteomes" id="UP000199263">
    <property type="component" value="Unassembled WGS sequence"/>
</dbReference>
<accession>A0A1I1QPW7</accession>
<proteinExistence type="inferred from homology"/>
<name>A0A1I1QPW7_9CLOT</name>
<dbReference type="InterPro" id="IPR036388">
    <property type="entry name" value="WH-like_DNA-bd_sf"/>
</dbReference>
<protein>
    <submittedName>
        <fullName evidence="5">BlaI family transcriptional regulator, penicillinase repressor</fullName>
    </submittedName>
</protein>
<keyword evidence="2" id="KW-0805">Transcription regulation</keyword>
<evidence type="ECO:0000256" key="3">
    <source>
        <dbReference type="ARBA" id="ARBA00023125"/>
    </source>
</evidence>
<dbReference type="GO" id="GO:0045892">
    <property type="term" value="P:negative regulation of DNA-templated transcription"/>
    <property type="evidence" value="ECO:0007669"/>
    <property type="project" value="InterPro"/>
</dbReference>
<comment type="similarity">
    <text evidence="1">Belongs to the BlaI transcriptional regulatory family.</text>
</comment>
<keyword evidence="3" id="KW-0238">DNA-binding</keyword>